<evidence type="ECO:0000256" key="1">
    <source>
        <dbReference type="SAM" id="MobiDB-lite"/>
    </source>
</evidence>
<name>A0A167W1E9_9EURO</name>
<keyword evidence="4" id="KW-1185">Reference proteome</keyword>
<sequence length="169" mass="18911">MRLHMQSILAITLALTAAALPLSKRDAAIELREERLRRPGIDYRDHTPSHTKQDVTYHLAMRDDSQPHNNGGESEADSSSEHLNYFKREPGMPIEIGWYTPDSAGGNNGEHKPAPSSPSGCPSSYDDGGRSKRYGYPVQDQDHDKRDEFGYPLQGANFTPLPGYEKRDE</sequence>
<dbReference type="AlphaFoldDB" id="A0A167W1E9"/>
<feature type="region of interest" description="Disordered" evidence="1">
    <location>
        <begin position="62"/>
        <end position="169"/>
    </location>
</feature>
<dbReference type="EMBL" id="AZGZ01000027">
    <property type="protein sequence ID" value="KZZ88294.1"/>
    <property type="molecule type" value="Genomic_DNA"/>
</dbReference>
<protein>
    <recommendedName>
        <fullName evidence="5">Cell wall protein</fullName>
    </recommendedName>
</protein>
<evidence type="ECO:0000313" key="3">
    <source>
        <dbReference type="EMBL" id="KZZ88294.1"/>
    </source>
</evidence>
<evidence type="ECO:0008006" key="5">
    <source>
        <dbReference type="Google" id="ProtNLM"/>
    </source>
</evidence>
<feature type="signal peptide" evidence="2">
    <location>
        <begin position="1"/>
        <end position="19"/>
    </location>
</feature>
<evidence type="ECO:0000313" key="4">
    <source>
        <dbReference type="Proteomes" id="UP000242877"/>
    </source>
</evidence>
<keyword evidence="2" id="KW-0732">Signal</keyword>
<accession>A0A167W1E9</accession>
<organism evidence="3 4">
    <name type="scientific">Ascosphaera apis ARSEF 7405</name>
    <dbReference type="NCBI Taxonomy" id="392613"/>
    <lineage>
        <taxon>Eukaryota</taxon>
        <taxon>Fungi</taxon>
        <taxon>Dikarya</taxon>
        <taxon>Ascomycota</taxon>
        <taxon>Pezizomycotina</taxon>
        <taxon>Eurotiomycetes</taxon>
        <taxon>Eurotiomycetidae</taxon>
        <taxon>Onygenales</taxon>
        <taxon>Ascosphaeraceae</taxon>
        <taxon>Ascosphaera</taxon>
    </lineage>
</organism>
<evidence type="ECO:0000256" key="2">
    <source>
        <dbReference type="SAM" id="SignalP"/>
    </source>
</evidence>
<dbReference type="VEuPathDB" id="FungiDB:AAP_05115"/>
<reference evidence="3 4" key="1">
    <citation type="journal article" date="2016" name="Genome Biol. Evol.">
        <title>Divergent and convergent evolution of fungal pathogenicity.</title>
        <authorList>
            <person name="Shang Y."/>
            <person name="Xiao G."/>
            <person name="Zheng P."/>
            <person name="Cen K."/>
            <person name="Zhan S."/>
            <person name="Wang C."/>
        </authorList>
    </citation>
    <scope>NUCLEOTIDE SEQUENCE [LARGE SCALE GENOMIC DNA]</scope>
    <source>
        <strain evidence="3 4">ARSEF 7405</strain>
    </source>
</reference>
<feature type="chain" id="PRO_5007893777" description="Cell wall protein" evidence="2">
    <location>
        <begin position="20"/>
        <end position="169"/>
    </location>
</feature>
<comment type="caution">
    <text evidence="3">The sequence shown here is derived from an EMBL/GenBank/DDBJ whole genome shotgun (WGS) entry which is preliminary data.</text>
</comment>
<dbReference type="Proteomes" id="UP000242877">
    <property type="component" value="Unassembled WGS sequence"/>
</dbReference>
<feature type="compositionally biased region" description="Basic and acidic residues" evidence="1">
    <location>
        <begin position="140"/>
        <end position="149"/>
    </location>
</feature>
<gene>
    <name evidence="3" type="ORF">AAP_05115</name>
</gene>
<proteinExistence type="predicted"/>